<keyword evidence="2" id="KW-0472">Membrane</keyword>
<evidence type="ECO:0000256" key="2">
    <source>
        <dbReference type="SAM" id="Phobius"/>
    </source>
</evidence>
<keyword evidence="2" id="KW-1133">Transmembrane helix</keyword>
<evidence type="ECO:0000313" key="4">
    <source>
        <dbReference type="EMBL" id="WLR97821.1"/>
    </source>
</evidence>
<gene>
    <name evidence="4" type="ORF">Q9313_01970</name>
</gene>
<evidence type="ECO:0000313" key="5">
    <source>
        <dbReference type="Proteomes" id="UP001234585"/>
    </source>
</evidence>
<keyword evidence="5" id="KW-1185">Reference proteome</keyword>
<dbReference type="GO" id="GO:0043022">
    <property type="term" value="F:ribosome binding"/>
    <property type="evidence" value="ECO:0007669"/>
    <property type="project" value="InterPro"/>
</dbReference>
<evidence type="ECO:0000259" key="3">
    <source>
        <dbReference type="Pfam" id="PF19029"/>
    </source>
</evidence>
<dbReference type="InterPro" id="IPR010279">
    <property type="entry name" value="YqjD/ElaB"/>
</dbReference>
<dbReference type="EMBL" id="CP132302">
    <property type="protein sequence ID" value="WLR97821.1"/>
    <property type="molecule type" value="Genomic_DNA"/>
</dbReference>
<sequence>MANGMFSSRKKSIREDLNDKASAVEDQIAELREELAALARSMADDAASGASSIRKKARAAKADARDTVRGLKNRADTDIRDMIAAGEDILAEFQSRYQDSGRKAREAVREHPLATLGIAAAAGFLLAGLLRR</sequence>
<keyword evidence="2" id="KW-0812">Transmembrane</keyword>
<feature type="domain" description="DUF883" evidence="3">
    <location>
        <begin position="104"/>
        <end position="130"/>
    </location>
</feature>
<accession>A0AA50CM61</accession>
<evidence type="ECO:0000256" key="1">
    <source>
        <dbReference type="SAM" id="MobiDB-lite"/>
    </source>
</evidence>
<reference evidence="4 5" key="1">
    <citation type="submission" date="2023-08" db="EMBL/GenBank/DDBJ databases">
        <title>Pathogen: clinical or host-associated sample.</title>
        <authorList>
            <person name="Hergert J."/>
            <person name="Casey R."/>
            <person name="Wagner J."/>
            <person name="Young E.L."/>
            <person name="Oakeson K.F."/>
        </authorList>
    </citation>
    <scope>NUCLEOTIDE SEQUENCE [LARGE SCALE GENOMIC DNA]</scope>
    <source>
        <strain evidence="4 5">1760953</strain>
    </source>
</reference>
<dbReference type="Pfam" id="PF19029">
    <property type="entry name" value="DUF883_C"/>
    <property type="match status" value="1"/>
</dbReference>
<name>A0AA50CM61_9HYPH</name>
<feature type="region of interest" description="Disordered" evidence="1">
    <location>
        <begin position="44"/>
        <end position="67"/>
    </location>
</feature>
<dbReference type="AlphaFoldDB" id="A0AA50CM61"/>
<dbReference type="InterPro" id="IPR043605">
    <property type="entry name" value="DUF883_C"/>
</dbReference>
<proteinExistence type="predicted"/>
<dbReference type="PANTHER" id="PTHR35893:SF3">
    <property type="entry name" value="INNER MEMBRANE PROTEIN"/>
    <property type="match status" value="1"/>
</dbReference>
<dbReference type="Proteomes" id="UP001234585">
    <property type="component" value="Chromosome"/>
</dbReference>
<organism evidence="4 5">
    <name type="scientific">Shinella sumterensis</name>
    <dbReference type="NCBI Taxonomy" id="1967501"/>
    <lineage>
        <taxon>Bacteria</taxon>
        <taxon>Pseudomonadati</taxon>
        <taxon>Pseudomonadota</taxon>
        <taxon>Alphaproteobacteria</taxon>
        <taxon>Hyphomicrobiales</taxon>
        <taxon>Rhizobiaceae</taxon>
        <taxon>Shinella</taxon>
    </lineage>
</organism>
<protein>
    <submittedName>
        <fullName evidence="4">DUF883 family protein</fullName>
    </submittedName>
</protein>
<feature type="transmembrane region" description="Helical" evidence="2">
    <location>
        <begin position="112"/>
        <end position="130"/>
    </location>
</feature>
<feature type="region of interest" description="Disordered" evidence="1">
    <location>
        <begin position="1"/>
        <end position="20"/>
    </location>
</feature>
<dbReference type="PANTHER" id="PTHR35893">
    <property type="entry name" value="INNER MEMBRANE PROTEIN-RELATED"/>
    <property type="match status" value="1"/>
</dbReference>
<dbReference type="RefSeq" id="WP_160869919.1">
    <property type="nucleotide sequence ID" value="NZ_CP132302.1"/>
</dbReference>